<keyword evidence="1" id="KW-0732">Signal</keyword>
<dbReference type="EMBL" id="GBRH01253627">
    <property type="protein sequence ID" value="JAD44268.1"/>
    <property type="molecule type" value="Transcribed_RNA"/>
</dbReference>
<feature type="chain" id="PRO_5002045289" evidence="1">
    <location>
        <begin position="20"/>
        <end position="35"/>
    </location>
</feature>
<sequence length="35" mass="3871">MTFGLCFFLFGFLTRFLLKSQLPGSPVPSASFLSL</sequence>
<reference evidence="2" key="2">
    <citation type="journal article" date="2015" name="Data Brief">
        <title>Shoot transcriptome of the giant reed, Arundo donax.</title>
        <authorList>
            <person name="Barrero R.A."/>
            <person name="Guerrero F.D."/>
            <person name="Moolhuijzen P."/>
            <person name="Goolsby J.A."/>
            <person name="Tidwell J."/>
            <person name="Bellgard S.E."/>
            <person name="Bellgard M.I."/>
        </authorList>
    </citation>
    <scope>NUCLEOTIDE SEQUENCE</scope>
    <source>
        <tissue evidence="2">Shoot tissue taken approximately 20 cm above the soil surface</tissue>
    </source>
</reference>
<accession>A0A0A9A2V0</accession>
<feature type="signal peptide" evidence="1">
    <location>
        <begin position="1"/>
        <end position="19"/>
    </location>
</feature>
<protein>
    <submittedName>
        <fullName evidence="2">Uncharacterized protein</fullName>
    </submittedName>
</protein>
<evidence type="ECO:0000313" key="2">
    <source>
        <dbReference type="EMBL" id="JAD44268.1"/>
    </source>
</evidence>
<evidence type="ECO:0000256" key="1">
    <source>
        <dbReference type="SAM" id="SignalP"/>
    </source>
</evidence>
<name>A0A0A9A2V0_ARUDO</name>
<organism evidence="2">
    <name type="scientific">Arundo donax</name>
    <name type="common">Giant reed</name>
    <name type="synonym">Donax arundinaceus</name>
    <dbReference type="NCBI Taxonomy" id="35708"/>
    <lineage>
        <taxon>Eukaryota</taxon>
        <taxon>Viridiplantae</taxon>
        <taxon>Streptophyta</taxon>
        <taxon>Embryophyta</taxon>
        <taxon>Tracheophyta</taxon>
        <taxon>Spermatophyta</taxon>
        <taxon>Magnoliopsida</taxon>
        <taxon>Liliopsida</taxon>
        <taxon>Poales</taxon>
        <taxon>Poaceae</taxon>
        <taxon>PACMAD clade</taxon>
        <taxon>Arundinoideae</taxon>
        <taxon>Arundineae</taxon>
        <taxon>Arundo</taxon>
    </lineage>
</organism>
<proteinExistence type="predicted"/>
<reference evidence="2" key="1">
    <citation type="submission" date="2014-09" db="EMBL/GenBank/DDBJ databases">
        <authorList>
            <person name="Magalhaes I.L.F."/>
            <person name="Oliveira U."/>
            <person name="Santos F.R."/>
            <person name="Vidigal T.H.D.A."/>
            <person name="Brescovit A.D."/>
            <person name="Santos A.J."/>
        </authorList>
    </citation>
    <scope>NUCLEOTIDE SEQUENCE</scope>
    <source>
        <tissue evidence="2">Shoot tissue taken approximately 20 cm above the soil surface</tissue>
    </source>
</reference>
<dbReference type="AlphaFoldDB" id="A0A0A9A2V0"/>